<proteinExistence type="predicted"/>
<dbReference type="AlphaFoldDB" id="A0A2P2QEV9"/>
<evidence type="ECO:0000313" key="1">
    <source>
        <dbReference type="EMBL" id="MBX65387.1"/>
    </source>
</evidence>
<dbReference type="EMBL" id="GGEC01084903">
    <property type="protein sequence ID" value="MBX65387.1"/>
    <property type="molecule type" value="Transcribed_RNA"/>
</dbReference>
<accession>A0A2P2QEV9</accession>
<protein>
    <submittedName>
        <fullName evidence="1">Uncharacterized protein</fullName>
    </submittedName>
</protein>
<organism evidence="1">
    <name type="scientific">Rhizophora mucronata</name>
    <name type="common">Asiatic mangrove</name>
    <dbReference type="NCBI Taxonomy" id="61149"/>
    <lineage>
        <taxon>Eukaryota</taxon>
        <taxon>Viridiplantae</taxon>
        <taxon>Streptophyta</taxon>
        <taxon>Embryophyta</taxon>
        <taxon>Tracheophyta</taxon>
        <taxon>Spermatophyta</taxon>
        <taxon>Magnoliopsida</taxon>
        <taxon>eudicotyledons</taxon>
        <taxon>Gunneridae</taxon>
        <taxon>Pentapetalae</taxon>
        <taxon>rosids</taxon>
        <taxon>fabids</taxon>
        <taxon>Malpighiales</taxon>
        <taxon>Rhizophoraceae</taxon>
        <taxon>Rhizophora</taxon>
    </lineage>
</organism>
<sequence>MRVQNVLSSGILRLRGYFQMMVNEAPSVPKQWTPRRTR</sequence>
<reference evidence="1" key="1">
    <citation type="submission" date="2018-02" db="EMBL/GenBank/DDBJ databases">
        <title>Rhizophora mucronata_Transcriptome.</title>
        <authorList>
            <person name="Meera S.P."/>
            <person name="Sreeshan A."/>
            <person name="Augustine A."/>
        </authorList>
    </citation>
    <scope>NUCLEOTIDE SEQUENCE</scope>
    <source>
        <tissue evidence="1">Leaf</tissue>
    </source>
</reference>
<name>A0A2P2QEV9_RHIMU</name>